<feature type="compositionally biased region" description="Basic and acidic residues" evidence="1">
    <location>
        <begin position="196"/>
        <end position="206"/>
    </location>
</feature>
<evidence type="ECO:0000313" key="3">
    <source>
        <dbReference type="Proteomes" id="UP000297245"/>
    </source>
</evidence>
<dbReference type="EMBL" id="ML179044">
    <property type="protein sequence ID" value="THV06237.1"/>
    <property type="molecule type" value="Genomic_DNA"/>
</dbReference>
<dbReference type="AlphaFoldDB" id="A0A4S8MSV9"/>
<evidence type="ECO:0000313" key="2">
    <source>
        <dbReference type="EMBL" id="THV06237.1"/>
    </source>
</evidence>
<gene>
    <name evidence="2" type="ORF">K435DRAFT_834386</name>
</gene>
<protein>
    <submittedName>
        <fullName evidence="2">Uncharacterized protein</fullName>
    </submittedName>
</protein>
<proteinExistence type="predicted"/>
<dbReference type="OrthoDB" id="6278596at2759"/>
<evidence type="ECO:0000256" key="1">
    <source>
        <dbReference type="SAM" id="MobiDB-lite"/>
    </source>
</evidence>
<reference evidence="2 3" key="1">
    <citation type="journal article" date="2019" name="Nat. Ecol. Evol.">
        <title>Megaphylogeny resolves global patterns of mushroom evolution.</title>
        <authorList>
            <person name="Varga T."/>
            <person name="Krizsan K."/>
            <person name="Foldi C."/>
            <person name="Dima B."/>
            <person name="Sanchez-Garcia M."/>
            <person name="Sanchez-Ramirez S."/>
            <person name="Szollosi G.J."/>
            <person name="Szarkandi J.G."/>
            <person name="Papp V."/>
            <person name="Albert L."/>
            <person name="Andreopoulos W."/>
            <person name="Angelini C."/>
            <person name="Antonin V."/>
            <person name="Barry K.W."/>
            <person name="Bougher N.L."/>
            <person name="Buchanan P."/>
            <person name="Buyck B."/>
            <person name="Bense V."/>
            <person name="Catcheside P."/>
            <person name="Chovatia M."/>
            <person name="Cooper J."/>
            <person name="Damon W."/>
            <person name="Desjardin D."/>
            <person name="Finy P."/>
            <person name="Geml J."/>
            <person name="Haridas S."/>
            <person name="Hughes K."/>
            <person name="Justo A."/>
            <person name="Karasinski D."/>
            <person name="Kautmanova I."/>
            <person name="Kiss B."/>
            <person name="Kocsube S."/>
            <person name="Kotiranta H."/>
            <person name="LaButti K.M."/>
            <person name="Lechner B.E."/>
            <person name="Liimatainen K."/>
            <person name="Lipzen A."/>
            <person name="Lukacs Z."/>
            <person name="Mihaltcheva S."/>
            <person name="Morgado L.N."/>
            <person name="Niskanen T."/>
            <person name="Noordeloos M.E."/>
            <person name="Ohm R.A."/>
            <person name="Ortiz-Santana B."/>
            <person name="Ovrebo C."/>
            <person name="Racz N."/>
            <person name="Riley R."/>
            <person name="Savchenko A."/>
            <person name="Shiryaev A."/>
            <person name="Soop K."/>
            <person name="Spirin V."/>
            <person name="Szebenyi C."/>
            <person name="Tomsovsky M."/>
            <person name="Tulloss R.E."/>
            <person name="Uehling J."/>
            <person name="Grigoriev I.V."/>
            <person name="Vagvolgyi C."/>
            <person name="Papp T."/>
            <person name="Martin F.M."/>
            <person name="Miettinen O."/>
            <person name="Hibbett D.S."/>
            <person name="Nagy L.G."/>
        </authorList>
    </citation>
    <scope>NUCLEOTIDE SEQUENCE [LARGE SCALE GENOMIC DNA]</scope>
    <source>
        <strain evidence="2 3">CBS 962.96</strain>
    </source>
</reference>
<name>A0A4S8MSV9_DENBC</name>
<accession>A0A4S8MSV9</accession>
<feature type="region of interest" description="Disordered" evidence="1">
    <location>
        <begin position="189"/>
        <end position="220"/>
    </location>
</feature>
<sequence>MTPSAICRSNAIQRQSSTSTRECRGKNVTSLSGINMGRGARSFSDVHRRTPSVRDLDTWTRCCLESLIGGTSGDILIPLHAYYLPDDDACRVNIASADNKQSEPLLIPGPEEYDYYVEKCSPLPSLHPDDLIALLDMTTRTKLYQLTRSLDALRLTIRNQHPTRLLSGAEERLTWNLIPVESLTDPEDDGIPVKVVDTREKARDSSHVSSGWSEREEGVH</sequence>
<dbReference type="Proteomes" id="UP000297245">
    <property type="component" value="Unassembled WGS sequence"/>
</dbReference>
<keyword evidence="3" id="KW-1185">Reference proteome</keyword>
<organism evidence="2 3">
    <name type="scientific">Dendrothele bispora (strain CBS 962.96)</name>
    <dbReference type="NCBI Taxonomy" id="1314807"/>
    <lineage>
        <taxon>Eukaryota</taxon>
        <taxon>Fungi</taxon>
        <taxon>Dikarya</taxon>
        <taxon>Basidiomycota</taxon>
        <taxon>Agaricomycotina</taxon>
        <taxon>Agaricomycetes</taxon>
        <taxon>Agaricomycetidae</taxon>
        <taxon>Agaricales</taxon>
        <taxon>Agaricales incertae sedis</taxon>
        <taxon>Dendrothele</taxon>
    </lineage>
</organism>